<evidence type="ECO:0000313" key="15">
    <source>
        <dbReference type="Proteomes" id="UP000664859"/>
    </source>
</evidence>
<evidence type="ECO:0000256" key="7">
    <source>
        <dbReference type="ARBA" id="ARBA00022842"/>
    </source>
</evidence>
<keyword evidence="10" id="KW-0414">Isoprene biosynthesis</keyword>
<keyword evidence="11" id="KW-0413">Isomerase</keyword>
<dbReference type="Pfam" id="PF00293">
    <property type="entry name" value="NUDIX"/>
    <property type="match status" value="1"/>
</dbReference>
<evidence type="ECO:0000256" key="8">
    <source>
        <dbReference type="ARBA" id="ARBA00022955"/>
    </source>
</evidence>
<dbReference type="GO" id="GO:0009240">
    <property type="term" value="P:isopentenyl diphosphate biosynthetic process"/>
    <property type="evidence" value="ECO:0007669"/>
    <property type="project" value="TreeGrafter"/>
</dbReference>
<keyword evidence="15" id="KW-1185">Reference proteome</keyword>
<dbReference type="PANTHER" id="PTHR10885">
    <property type="entry name" value="ISOPENTENYL-DIPHOSPHATE DELTA-ISOMERASE"/>
    <property type="match status" value="1"/>
</dbReference>
<evidence type="ECO:0000256" key="5">
    <source>
        <dbReference type="ARBA" id="ARBA00022516"/>
    </source>
</evidence>
<keyword evidence="9" id="KW-0443">Lipid metabolism</keyword>
<dbReference type="Gene3D" id="3.90.79.10">
    <property type="entry name" value="Nucleoside Triphosphate Pyrophosphohydrolase"/>
    <property type="match status" value="1"/>
</dbReference>
<comment type="cofactor">
    <cofactor evidence="1">
        <name>Mg(2+)</name>
        <dbReference type="ChEBI" id="CHEBI:18420"/>
    </cofactor>
</comment>
<dbReference type="GO" id="GO:0016787">
    <property type="term" value="F:hydrolase activity"/>
    <property type="evidence" value="ECO:0007669"/>
    <property type="project" value="UniProtKB-KW"/>
</dbReference>
<dbReference type="EMBL" id="JAFCMP010000070">
    <property type="protein sequence ID" value="KAG5188376.1"/>
    <property type="molecule type" value="Genomic_DNA"/>
</dbReference>
<dbReference type="GO" id="GO:0004452">
    <property type="term" value="F:isopentenyl-diphosphate delta-isomerase activity"/>
    <property type="evidence" value="ECO:0007669"/>
    <property type="project" value="UniProtKB-EC"/>
</dbReference>
<dbReference type="InterPro" id="IPR015797">
    <property type="entry name" value="NUDIX_hydrolase-like_dom_sf"/>
</dbReference>
<dbReference type="OrthoDB" id="510307at2759"/>
<comment type="similarity">
    <text evidence="3">Belongs to the IPP isomerase type 1 family.</text>
</comment>
<evidence type="ECO:0000256" key="2">
    <source>
        <dbReference type="ARBA" id="ARBA00004826"/>
    </source>
</evidence>
<keyword evidence="14" id="KW-0378">Hydrolase</keyword>
<dbReference type="GO" id="GO:0006694">
    <property type="term" value="P:steroid biosynthetic process"/>
    <property type="evidence" value="ECO:0007669"/>
    <property type="project" value="UniProtKB-KW"/>
</dbReference>
<dbReference type="GO" id="GO:0050992">
    <property type="term" value="P:dimethylallyl diphosphate biosynthetic process"/>
    <property type="evidence" value="ECO:0007669"/>
    <property type="project" value="UniProtKB-UniPathway"/>
</dbReference>
<keyword evidence="7" id="KW-0460">Magnesium</keyword>
<feature type="domain" description="Nudix hydrolase" evidence="13">
    <location>
        <begin position="100"/>
        <end position="262"/>
    </location>
</feature>
<evidence type="ECO:0000256" key="3">
    <source>
        <dbReference type="ARBA" id="ARBA00007579"/>
    </source>
</evidence>
<evidence type="ECO:0000256" key="9">
    <source>
        <dbReference type="ARBA" id="ARBA00023098"/>
    </source>
</evidence>
<dbReference type="GO" id="GO:0046872">
    <property type="term" value="F:metal ion binding"/>
    <property type="evidence" value="ECO:0007669"/>
    <property type="project" value="UniProtKB-KW"/>
</dbReference>
<gene>
    <name evidence="14" type="ORF">JKP88DRAFT_234271</name>
</gene>
<dbReference type="InterPro" id="IPR000086">
    <property type="entry name" value="NUDIX_hydrolase_dom"/>
</dbReference>
<feature type="signal peptide" evidence="12">
    <location>
        <begin position="1"/>
        <end position="19"/>
    </location>
</feature>
<evidence type="ECO:0000256" key="11">
    <source>
        <dbReference type="ARBA" id="ARBA00023235"/>
    </source>
</evidence>
<sequence>MTRAWCLGLVAACSPLTSAFVGPLAAHLTNSRPASARYAEAPPTTAAAAATAEQFTDELGQIDPEQAAMMEELCIVVDRDDKPLAPATKVQAHLCSEGLALHRAFSVFLFDSSGRMLLQRRALSKHTFPGYWTNACCSHPLWNDFEMGLDGDADSSSALEAAARGARRAAARKLEQELGVPAGQLPESALRLMTRIHYRAESEDGVWGEHEVDYIFLAQADVDVAPNANEVAEAAYVTRAELRALLARADAGDARFTPWSRHVIDAFAHAWWDALGNAAALDALADEVIHRVGDCA</sequence>
<keyword evidence="8" id="KW-0752">Steroid biosynthesis</keyword>
<dbReference type="CDD" id="cd02885">
    <property type="entry name" value="NUDIX_IPP_Isomerase"/>
    <property type="match status" value="1"/>
</dbReference>
<evidence type="ECO:0000256" key="4">
    <source>
        <dbReference type="ARBA" id="ARBA00012057"/>
    </source>
</evidence>
<dbReference type="UniPathway" id="UPA00059">
    <property type="reaction ID" value="UER00104"/>
</dbReference>
<organism evidence="14 15">
    <name type="scientific">Tribonema minus</name>
    <dbReference type="NCBI Taxonomy" id="303371"/>
    <lineage>
        <taxon>Eukaryota</taxon>
        <taxon>Sar</taxon>
        <taxon>Stramenopiles</taxon>
        <taxon>Ochrophyta</taxon>
        <taxon>PX clade</taxon>
        <taxon>Xanthophyceae</taxon>
        <taxon>Tribonematales</taxon>
        <taxon>Tribonemataceae</taxon>
        <taxon>Tribonema</taxon>
    </lineage>
</organism>
<reference evidence="14" key="1">
    <citation type="submission" date="2021-02" db="EMBL/GenBank/DDBJ databases">
        <title>First Annotated Genome of the Yellow-green Alga Tribonema minus.</title>
        <authorList>
            <person name="Mahan K.M."/>
        </authorList>
    </citation>
    <scope>NUCLEOTIDE SEQUENCE</scope>
    <source>
        <strain evidence="14">UTEX B ZZ1240</strain>
    </source>
</reference>
<keyword evidence="5" id="KW-0444">Lipid biosynthesis</keyword>
<dbReference type="Proteomes" id="UP000664859">
    <property type="component" value="Unassembled WGS sequence"/>
</dbReference>
<evidence type="ECO:0000313" key="14">
    <source>
        <dbReference type="EMBL" id="KAG5188376.1"/>
    </source>
</evidence>
<comment type="pathway">
    <text evidence="2">Isoprenoid biosynthesis; dimethylallyl diphosphate biosynthesis; dimethylallyl diphosphate from isopentenyl diphosphate: step 1/1.</text>
</comment>
<comment type="caution">
    <text evidence="14">The sequence shown here is derived from an EMBL/GenBank/DDBJ whole genome shotgun (WGS) entry which is preliminary data.</text>
</comment>
<keyword evidence="6" id="KW-0479">Metal-binding</keyword>
<evidence type="ECO:0000256" key="6">
    <source>
        <dbReference type="ARBA" id="ARBA00022723"/>
    </source>
</evidence>
<dbReference type="PROSITE" id="PS51462">
    <property type="entry name" value="NUDIX"/>
    <property type="match status" value="1"/>
</dbReference>
<dbReference type="SUPFAM" id="SSF55811">
    <property type="entry name" value="Nudix"/>
    <property type="match status" value="1"/>
</dbReference>
<keyword evidence="12" id="KW-0732">Signal</keyword>
<evidence type="ECO:0000259" key="13">
    <source>
        <dbReference type="PROSITE" id="PS51462"/>
    </source>
</evidence>
<evidence type="ECO:0000256" key="12">
    <source>
        <dbReference type="SAM" id="SignalP"/>
    </source>
</evidence>
<dbReference type="AlphaFoldDB" id="A0A835Z702"/>
<dbReference type="NCBIfam" id="TIGR02150">
    <property type="entry name" value="IPP_isom_1"/>
    <property type="match status" value="1"/>
</dbReference>
<feature type="chain" id="PRO_5032552852" description="isopentenyl-diphosphate Delta-isomerase" evidence="12">
    <location>
        <begin position="20"/>
        <end position="296"/>
    </location>
</feature>
<dbReference type="EC" id="5.3.3.2" evidence="4"/>
<dbReference type="PANTHER" id="PTHR10885:SF0">
    <property type="entry name" value="ISOPENTENYL-DIPHOSPHATE DELTA-ISOMERASE"/>
    <property type="match status" value="1"/>
</dbReference>
<dbReference type="FunFam" id="3.90.79.10:FF:000012">
    <property type="entry name" value="Isopentenyl-diphosphate Delta-isomerase 1"/>
    <property type="match status" value="1"/>
</dbReference>
<proteinExistence type="inferred from homology"/>
<evidence type="ECO:0000256" key="1">
    <source>
        <dbReference type="ARBA" id="ARBA00001946"/>
    </source>
</evidence>
<protein>
    <recommendedName>
        <fullName evidence="4">isopentenyl-diphosphate Delta-isomerase</fullName>
        <ecNumber evidence="4">5.3.3.2</ecNumber>
    </recommendedName>
</protein>
<accession>A0A835Z702</accession>
<dbReference type="InterPro" id="IPR011876">
    <property type="entry name" value="IsopentenylPP_isomerase_typ1"/>
</dbReference>
<evidence type="ECO:0000256" key="10">
    <source>
        <dbReference type="ARBA" id="ARBA00023229"/>
    </source>
</evidence>
<name>A0A835Z702_9STRA</name>
<dbReference type="GO" id="GO:0005737">
    <property type="term" value="C:cytoplasm"/>
    <property type="evidence" value="ECO:0007669"/>
    <property type="project" value="TreeGrafter"/>
</dbReference>